<proteinExistence type="inferred from homology"/>
<dbReference type="Pfam" id="PF13458">
    <property type="entry name" value="Peripla_BP_6"/>
    <property type="match status" value="1"/>
</dbReference>
<sequence>MKRAQETPGTERTAAAGHALSLKLRTALVVGASIGAATMLYPAFAQDAEPIRIGASLPLTGNFSVSGEKHEQGYQLCVDLINEAGGVLGRKVELIISDNRSDTETAINQYERLINVENADIVFGTFSSKLTFPVSSVVERYGMIHPVPAGGALRIWEQGLKHAFYFQQNAAELVGTGLRGVLRDLVDEADRPQTAALVHADDFFANGIAAGFLGGKVEEPGKGVIADLAPGYLAELGIKVVMEERWPEEGFSDWLNLANSIKQANPDLVIGLTASAEEAVQLSRALQTLKVNPDVLYLSQGTQAEFLEGMGEASEGVIMHTSWHPEVPFKGELSGKAFSNQDFIAAFEEAYNYTPDEDSAIPFALCQGVEQAIRGTESTDNLKLSEWLHQRTIEDPIRTVLGPFSWDERGLPKDRTFLMAQWQDGELRFVYPTNEFEGVAELQFPKPQW</sequence>
<dbReference type="Proteomes" id="UP001320831">
    <property type="component" value="Unassembled WGS sequence"/>
</dbReference>
<evidence type="ECO:0000313" key="5">
    <source>
        <dbReference type="EMBL" id="MCT7377702.1"/>
    </source>
</evidence>
<dbReference type="CDD" id="cd06338">
    <property type="entry name" value="PBP1_ABC_ligand_binding-like"/>
    <property type="match status" value="1"/>
</dbReference>
<dbReference type="PANTHER" id="PTHR30483:SF37">
    <property type="entry name" value="ABC TRANSPORTER SUBSTRATE-BINDING PROTEIN"/>
    <property type="match status" value="1"/>
</dbReference>
<reference evidence="5 6" key="1">
    <citation type="submission" date="2022-09" db="EMBL/GenBank/DDBJ databases">
        <title>Chelativorans salina sp. nov., a novel slightly halophilic bacterium isolated from a saline lake sediment enrichment.</title>
        <authorList>
            <person name="Gao L."/>
            <person name="Fang B.-Z."/>
            <person name="Li W.-J."/>
        </authorList>
    </citation>
    <scope>NUCLEOTIDE SEQUENCE [LARGE SCALE GENOMIC DNA]</scope>
    <source>
        <strain evidence="5 6">EGI FJ00035</strain>
    </source>
</reference>
<dbReference type="SUPFAM" id="SSF53822">
    <property type="entry name" value="Periplasmic binding protein-like I"/>
    <property type="match status" value="1"/>
</dbReference>
<evidence type="ECO:0000256" key="3">
    <source>
        <dbReference type="ARBA" id="ARBA00022970"/>
    </source>
</evidence>
<evidence type="ECO:0000313" key="6">
    <source>
        <dbReference type="Proteomes" id="UP001320831"/>
    </source>
</evidence>
<accession>A0ABT2LT21</accession>
<name>A0ABT2LT21_9HYPH</name>
<keyword evidence="6" id="KW-1185">Reference proteome</keyword>
<comment type="similarity">
    <text evidence="1">Belongs to the leucine-binding protein family.</text>
</comment>
<dbReference type="Gene3D" id="3.40.50.2300">
    <property type="match status" value="2"/>
</dbReference>
<keyword evidence="3" id="KW-0029">Amino-acid transport</keyword>
<dbReference type="InterPro" id="IPR028082">
    <property type="entry name" value="Peripla_BP_I"/>
</dbReference>
<dbReference type="InterPro" id="IPR028081">
    <property type="entry name" value="Leu-bd"/>
</dbReference>
<dbReference type="InterPro" id="IPR051010">
    <property type="entry name" value="BCAA_transport"/>
</dbReference>
<organism evidence="5 6">
    <name type="scientific">Chelativorans salis</name>
    <dbReference type="NCBI Taxonomy" id="2978478"/>
    <lineage>
        <taxon>Bacteria</taxon>
        <taxon>Pseudomonadati</taxon>
        <taxon>Pseudomonadota</taxon>
        <taxon>Alphaproteobacteria</taxon>
        <taxon>Hyphomicrobiales</taxon>
        <taxon>Phyllobacteriaceae</taxon>
        <taxon>Chelativorans</taxon>
    </lineage>
</organism>
<gene>
    <name evidence="5" type="ORF">N5A92_22015</name>
</gene>
<evidence type="ECO:0000256" key="1">
    <source>
        <dbReference type="ARBA" id="ARBA00010062"/>
    </source>
</evidence>
<feature type="domain" description="Leucine-binding protein" evidence="4">
    <location>
        <begin position="50"/>
        <end position="425"/>
    </location>
</feature>
<protein>
    <submittedName>
        <fullName evidence="5">Amino acid ABC transporter substrate-binding protein</fullName>
    </submittedName>
</protein>
<keyword evidence="2" id="KW-0732">Signal</keyword>
<evidence type="ECO:0000259" key="4">
    <source>
        <dbReference type="Pfam" id="PF13458"/>
    </source>
</evidence>
<comment type="caution">
    <text evidence="5">The sequence shown here is derived from an EMBL/GenBank/DDBJ whole genome shotgun (WGS) entry which is preliminary data.</text>
</comment>
<dbReference type="RefSeq" id="WP_260906329.1">
    <property type="nucleotide sequence ID" value="NZ_JAOCZP010000008.1"/>
</dbReference>
<dbReference type="EMBL" id="JAOCZP010000008">
    <property type="protein sequence ID" value="MCT7377702.1"/>
    <property type="molecule type" value="Genomic_DNA"/>
</dbReference>
<dbReference type="PANTHER" id="PTHR30483">
    <property type="entry name" value="LEUCINE-SPECIFIC-BINDING PROTEIN"/>
    <property type="match status" value="1"/>
</dbReference>
<evidence type="ECO:0000256" key="2">
    <source>
        <dbReference type="ARBA" id="ARBA00022729"/>
    </source>
</evidence>
<keyword evidence="3" id="KW-0813">Transport</keyword>